<sequence length="324" mass="37104">MGFYMISNDTVNELIERDKRKNVKLSDFIITKAKPGGSRWGYIGHFGNSELFLLKREHLGYETISSSTPNCVTILECLCSKIIGKVLGKHYVAETIPVKIDTETIKIHQGNETESLQLDEYDDYAIASRWLSNQQMDYDLPSIDHTINDDYMLKFALMCNLLGINDVKSEHYIKHTVLENGILHQHMAIIDCAGDLSAFEQEKIDYFFKKNMYIGLLRPIVSAKPEQYPLVLEVFTEFLKIDVDKEFEEYEHIPSPSLEQMKVNLQKTLDLVRDSLLPQLVTLIEVTTEQNSKSIPYSISFYKPGPTVEEKPLPTLTPTTINLN</sequence>
<organism evidence="1 2">
    <name type="scientific">Legionella pneumophila (strain Lens)</name>
    <dbReference type="NCBI Taxonomy" id="297245"/>
    <lineage>
        <taxon>Bacteria</taxon>
        <taxon>Pseudomonadati</taxon>
        <taxon>Pseudomonadota</taxon>
        <taxon>Gammaproteobacteria</taxon>
        <taxon>Legionellales</taxon>
        <taxon>Legionellaceae</taxon>
        <taxon>Legionella</taxon>
    </lineage>
</organism>
<dbReference type="HOGENOM" id="CLU_857359_0_0_6"/>
<dbReference type="KEGG" id="lpf:lpl0019"/>
<name>Q5X0K0_LEGPL</name>
<dbReference type="AlphaFoldDB" id="Q5X0K0"/>
<evidence type="ECO:0000313" key="2">
    <source>
        <dbReference type="Proteomes" id="UP000002517"/>
    </source>
</evidence>
<dbReference type="LegioList" id="lpl0019"/>
<reference evidence="1 2" key="1">
    <citation type="journal article" date="2004" name="Nat. Genet.">
        <title>Evidence in the Legionella pneumophila genome for exploitation of host cell functions and high genome plasticity.</title>
        <authorList>
            <person name="Cazalet C."/>
            <person name="Rusniok C."/>
            <person name="Bruggemann H."/>
            <person name="Zidane N."/>
            <person name="Magnier A."/>
            <person name="Ma L."/>
            <person name="Tichit M."/>
            <person name="Jarraud S."/>
            <person name="Bouchier C."/>
            <person name="Vandenesch F."/>
            <person name="Kunst F."/>
            <person name="Etienne J."/>
            <person name="Glaser P."/>
            <person name="Buchrieser C."/>
        </authorList>
    </citation>
    <scope>NUCLEOTIDE SEQUENCE [LARGE SCALE GENOMIC DNA]</scope>
    <source>
        <strain evidence="1 2">Lens</strain>
    </source>
</reference>
<gene>
    <name evidence="1" type="ordered locus">lpl0019</name>
</gene>
<evidence type="ECO:0000313" key="1">
    <source>
        <dbReference type="EMBL" id="CAH14249.1"/>
    </source>
</evidence>
<dbReference type="Proteomes" id="UP000002517">
    <property type="component" value="Chromosome"/>
</dbReference>
<proteinExistence type="predicted"/>
<accession>Q5X0K0</accession>
<dbReference type="EMBL" id="CR628337">
    <property type="protein sequence ID" value="CAH14249.1"/>
    <property type="molecule type" value="Genomic_DNA"/>
</dbReference>
<protein>
    <submittedName>
        <fullName evidence="1">Uncharacterized protein</fullName>
    </submittedName>
</protein>